<feature type="coiled-coil region" evidence="8">
    <location>
        <begin position="522"/>
        <end position="554"/>
    </location>
</feature>
<evidence type="ECO:0000313" key="12">
    <source>
        <dbReference type="Proteomes" id="UP000433883"/>
    </source>
</evidence>
<proteinExistence type="inferred from homology"/>
<evidence type="ECO:0000256" key="1">
    <source>
        <dbReference type="ARBA" id="ARBA00000707"/>
    </source>
</evidence>
<dbReference type="PANTHER" id="PTHR10589">
    <property type="entry name" value="UBIQUITIN CARBOXYL-TERMINAL HYDROLASE"/>
    <property type="match status" value="1"/>
</dbReference>
<evidence type="ECO:0000256" key="8">
    <source>
        <dbReference type="SAM" id="Coils"/>
    </source>
</evidence>
<keyword evidence="3 6" id="KW-0833">Ubl conjugation pathway</keyword>
<protein>
    <recommendedName>
        <fullName evidence="7">Ubiquitin carboxyl-terminal hydrolase</fullName>
        <ecNumber evidence="7">3.4.19.12</ecNumber>
    </recommendedName>
</protein>
<keyword evidence="8" id="KW-0175">Coiled coil</keyword>
<evidence type="ECO:0000256" key="5">
    <source>
        <dbReference type="ARBA" id="ARBA00022807"/>
    </source>
</evidence>
<dbReference type="InterPro" id="IPR001578">
    <property type="entry name" value="Peptidase_C12_UCH"/>
</dbReference>
<dbReference type="AlphaFoldDB" id="A0A8H3UUD8"/>
<evidence type="ECO:0000256" key="9">
    <source>
        <dbReference type="SAM" id="MobiDB-lite"/>
    </source>
</evidence>
<feature type="compositionally biased region" description="Polar residues" evidence="9">
    <location>
        <begin position="1"/>
        <end position="19"/>
    </location>
</feature>
<reference evidence="11 12" key="1">
    <citation type="submission" date="2019-11" db="EMBL/GenBank/DDBJ databases">
        <title>Venturia inaequalis Genome Resource.</title>
        <authorList>
            <person name="Lichtner F.J."/>
        </authorList>
    </citation>
    <scope>NUCLEOTIDE SEQUENCE [LARGE SCALE GENOMIC DNA]</scope>
    <source>
        <strain evidence="11">Bline_iso_100314</strain>
    </source>
</reference>
<dbReference type="SUPFAM" id="SSF54001">
    <property type="entry name" value="Cysteine proteinases"/>
    <property type="match status" value="2"/>
</dbReference>
<comment type="similarity">
    <text evidence="6 7">Belongs to the peptidase C12 family.</text>
</comment>
<keyword evidence="5 6" id="KW-0788">Thiol protease</keyword>
<evidence type="ECO:0000256" key="6">
    <source>
        <dbReference type="PROSITE-ProRule" id="PRU01393"/>
    </source>
</evidence>
<feature type="region of interest" description="Disordered" evidence="9">
    <location>
        <begin position="1"/>
        <end position="218"/>
    </location>
</feature>
<dbReference type="InterPro" id="IPR036959">
    <property type="entry name" value="Peptidase_C12_UCH_sf"/>
</dbReference>
<dbReference type="PRINTS" id="PR00707">
    <property type="entry name" value="UBCTHYDRLASE"/>
</dbReference>
<feature type="compositionally biased region" description="Polar residues" evidence="9">
    <location>
        <begin position="142"/>
        <end position="167"/>
    </location>
</feature>
<name>A0A8H3UUD8_VENIN</name>
<feature type="region of interest" description="Disordered" evidence="9">
    <location>
        <begin position="241"/>
        <end position="306"/>
    </location>
</feature>
<keyword evidence="2 6" id="KW-0645">Protease</keyword>
<dbReference type="GO" id="GO:0016579">
    <property type="term" value="P:protein deubiquitination"/>
    <property type="evidence" value="ECO:0007669"/>
    <property type="project" value="TreeGrafter"/>
</dbReference>
<feature type="active site" description="Nucleophile" evidence="6">
    <location>
        <position position="447"/>
    </location>
</feature>
<evidence type="ECO:0000256" key="7">
    <source>
        <dbReference type="RuleBase" id="RU361215"/>
    </source>
</evidence>
<sequence length="873" mass="95316">MGTRSQTPASKATQGNTPAPSILREPDMPNGSSKIKTPASNQNQGPSTPLQKAGKAIKRTRKSVSDELTKANLAELSNNYEEPPDSPLSSPTGSMKEAVDHDYFNWSRHGSSSNRGEDEYPATRSVDSPSVREGVSEVPEEVTTQSNPSTPQPRETPTSAAASNARITVQIPPATTIADSERGTDESLQDSPTFHSSKLEDDEAVEPSHQTDHKDDIMHNIPISSELSQIATSEVQNLVGSSNELQGSISKNVSASISTESRRSTKRSLSSLDELTVPDPPVKSESSRTTARTRRTTKSKSPAIASQDDLACKPDEVGISTANEESTALRRSKRAKTGGNTVIEFDPDDVELPYNEATESEIEGWEGWLEMESSPETFTVMMREWGVEGIKAIDVWSLEPEDLVVLPQPVHGLVFCYPYRDGDESDQMDPCPDHVWFANQVNGTNACGTVALMNILNNIPNAKLGPALRSFRSDSQGMNAVERGDYLNNFRPIKAVHNSFIHVTEMMEDDLAAEKDHVAWEKEAALEAKKKMKAKLAERKKKAAERAARKQQRAAARAARVAASNETSLEEPRGLGISKLAGGVASPGVATKKKAPTKKANIANIKKQMAAPKEPKKETPAMAKAAAKKKADALARVRHHYVAYLPIQGELWKLDGMDDQPINLGPCDHATWIDTVVPLIQASMIDLSQESIDFSLLAVVQDPLYNDMMDLAANIKTMQQVSEKLAAVDPNWPMHEDIRDCLGDESLESFSEDYNVTEEMINEAAIPSTNQAELQRSDSVGSLLKLKKSLISQQKMLRSSIRSGKAEADQRQAQVNLRRRDFGPLIQWQLMDLIDEGVLDELLDLHDPKKQKGAGGSAGKGNGKAKPKGKGRK</sequence>
<dbReference type="Gene3D" id="3.40.532.10">
    <property type="entry name" value="Peptidase C12, ubiquitin carboxyl-terminal hydrolase"/>
    <property type="match status" value="1"/>
</dbReference>
<feature type="compositionally biased region" description="Basic and acidic residues" evidence="9">
    <location>
        <begin position="209"/>
        <end position="218"/>
    </location>
</feature>
<feature type="site" description="Transition state stabilizer" evidence="6">
    <location>
        <position position="440"/>
    </location>
</feature>
<evidence type="ECO:0000259" key="10">
    <source>
        <dbReference type="PROSITE" id="PS52048"/>
    </source>
</evidence>
<feature type="compositionally biased region" description="Polar residues" evidence="9">
    <location>
        <begin position="241"/>
        <end position="255"/>
    </location>
</feature>
<gene>
    <name evidence="11" type="ORF">BLS_001852</name>
</gene>
<comment type="caution">
    <text evidence="11">The sequence shown here is derived from an EMBL/GenBank/DDBJ whole genome shotgun (WGS) entry which is preliminary data.</text>
</comment>
<dbReference type="Pfam" id="PF01088">
    <property type="entry name" value="Peptidase_C12"/>
    <property type="match status" value="1"/>
</dbReference>
<feature type="compositionally biased region" description="Basic residues" evidence="9">
    <location>
        <begin position="863"/>
        <end position="873"/>
    </location>
</feature>
<feature type="region of interest" description="Disordered" evidence="9">
    <location>
        <begin position="847"/>
        <end position="873"/>
    </location>
</feature>
<evidence type="ECO:0000256" key="4">
    <source>
        <dbReference type="ARBA" id="ARBA00022801"/>
    </source>
</evidence>
<dbReference type="GO" id="GO:0005737">
    <property type="term" value="C:cytoplasm"/>
    <property type="evidence" value="ECO:0007669"/>
    <property type="project" value="TreeGrafter"/>
</dbReference>
<dbReference type="Proteomes" id="UP000433883">
    <property type="component" value="Unassembled WGS sequence"/>
</dbReference>
<comment type="catalytic activity">
    <reaction evidence="1 6 7">
        <text>Thiol-dependent hydrolysis of ester, thioester, amide, peptide and isopeptide bonds formed by the C-terminal Gly of ubiquitin (a 76-residue protein attached to proteins as an intracellular targeting signal).</text>
        <dbReference type="EC" id="3.4.19.12"/>
    </reaction>
</comment>
<feature type="compositionally biased region" description="Polar residues" evidence="9">
    <location>
        <begin position="30"/>
        <end position="50"/>
    </location>
</feature>
<evidence type="ECO:0000256" key="2">
    <source>
        <dbReference type="ARBA" id="ARBA00022670"/>
    </source>
</evidence>
<dbReference type="InterPro" id="IPR038765">
    <property type="entry name" value="Papain-like_cys_pep_sf"/>
</dbReference>
<feature type="compositionally biased region" description="Gly residues" evidence="9">
    <location>
        <begin position="853"/>
        <end position="862"/>
    </location>
</feature>
<organism evidence="11 12">
    <name type="scientific">Venturia inaequalis</name>
    <name type="common">Apple scab fungus</name>
    <dbReference type="NCBI Taxonomy" id="5025"/>
    <lineage>
        <taxon>Eukaryota</taxon>
        <taxon>Fungi</taxon>
        <taxon>Dikarya</taxon>
        <taxon>Ascomycota</taxon>
        <taxon>Pezizomycotina</taxon>
        <taxon>Dothideomycetes</taxon>
        <taxon>Pleosporomycetidae</taxon>
        <taxon>Venturiales</taxon>
        <taxon>Venturiaceae</taxon>
        <taxon>Venturia</taxon>
    </lineage>
</organism>
<feature type="domain" description="UCH catalytic" evidence="10">
    <location>
        <begin position="367"/>
        <end position="701"/>
    </location>
</feature>
<evidence type="ECO:0000256" key="3">
    <source>
        <dbReference type="ARBA" id="ARBA00022786"/>
    </source>
</evidence>
<dbReference type="PANTHER" id="PTHR10589:SF29">
    <property type="entry name" value="UBIQUITIN CARBOXYL-TERMINAL HYDROLASE"/>
    <property type="match status" value="1"/>
</dbReference>
<evidence type="ECO:0000313" key="11">
    <source>
        <dbReference type="EMBL" id="KAE9976784.1"/>
    </source>
</evidence>
<dbReference type="GO" id="GO:0004843">
    <property type="term" value="F:cysteine-type deubiquitinase activity"/>
    <property type="evidence" value="ECO:0007669"/>
    <property type="project" value="UniProtKB-UniRule"/>
</dbReference>
<dbReference type="PROSITE" id="PS52048">
    <property type="entry name" value="UCH_DOMAIN"/>
    <property type="match status" value="1"/>
</dbReference>
<keyword evidence="4 6" id="KW-0378">Hydrolase</keyword>
<dbReference type="EMBL" id="WNWQ01000146">
    <property type="protein sequence ID" value="KAE9976784.1"/>
    <property type="molecule type" value="Genomic_DNA"/>
</dbReference>
<dbReference type="GO" id="GO:0006511">
    <property type="term" value="P:ubiquitin-dependent protein catabolic process"/>
    <property type="evidence" value="ECO:0007669"/>
    <property type="project" value="UniProtKB-UniRule"/>
</dbReference>
<accession>A0A8H3UUD8</accession>
<dbReference type="EC" id="3.4.19.12" evidence="7"/>
<feature type="active site" description="Proton donor" evidence="6">
    <location>
        <position position="640"/>
    </location>
</feature>
<feature type="site" description="Important for enzyme activity" evidence="6">
    <location>
        <position position="655"/>
    </location>
</feature>